<accession>A0A158Q9T6</accession>
<feature type="coiled-coil region" evidence="1">
    <location>
        <begin position="975"/>
        <end position="1002"/>
    </location>
</feature>
<evidence type="ECO:0000313" key="4">
    <source>
        <dbReference type="EMBL" id="VDD87599.1"/>
    </source>
</evidence>
<evidence type="ECO:0000259" key="3">
    <source>
        <dbReference type="Pfam" id="PF03399"/>
    </source>
</evidence>
<dbReference type="PANTHER" id="PTHR12436">
    <property type="entry name" value="80 KDA MCM3-ASSOCIATED PROTEIN"/>
    <property type="match status" value="1"/>
</dbReference>
<evidence type="ECO:0000256" key="2">
    <source>
        <dbReference type="SAM" id="MobiDB-lite"/>
    </source>
</evidence>
<evidence type="ECO:0000256" key="1">
    <source>
        <dbReference type="SAM" id="Coils"/>
    </source>
</evidence>
<keyword evidence="1" id="KW-0175">Coiled coil</keyword>
<reference evidence="6" key="1">
    <citation type="submission" date="2016-04" db="UniProtKB">
        <authorList>
            <consortium name="WormBaseParasite"/>
        </authorList>
    </citation>
    <scope>IDENTIFICATION</scope>
</reference>
<dbReference type="GO" id="GO:0005737">
    <property type="term" value="C:cytoplasm"/>
    <property type="evidence" value="ECO:0007669"/>
    <property type="project" value="TreeGrafter"/>
</dbReference>
<dbReference type="GO" id="GO:0070390">
    <property type="term" value="C:transcription export complex 2"/>
    <property type="evidence" value="ECO:0007669"/>
    <property type="project" value="TreeGrafter"/>
</dbReference>
<dbReference type="InterPro" id="IPR005062">
    <property type="entry name" value="SAC3/GANP/THP3_conserved"/>
</dbReference>
<sequence>MALAGGSSEVSKKVPKSSPVFSPLKRPARKPSTTAGTVLSRRRSAGKNSEPLFRIYRVPKVQDPDGTKRHPLNPAKYAILTKRLTSSRLGTIRSGVDNRFLRELKKLYGRYCEGEYEMYQLLDERDKILSKVRVRKAHVEDANIVQGTCADMCPEKERYLRVVQKRISPYECDSSGTMVPDITVKDYSRSAADQEEPLPHELRPAPILRRTMNYLIGKIAEEIPAKDEDLSVWYDFLWNRTRAIRKVDFLCIYSHLRETLKFRDWCEHKDITQQLMVNETAVVLNEQCARFHIFASHRLCKLDYNEFDQKMNTENLSKCLQSLRHLYEDLGKKGIYCKSEAEFRGYDIMLNLADSYISRQVLAYRPEIRVSAPVKLALQLFASFQSGNYRRFFKLLKEKADYLQCCICHRYFPEFRERSLSTIVEAFTASGSASAKFPLGKLSGLLGFDGDEQTREVAGFYGFDCKFDSDVKEEFILLSRSEFIQRKERLILMHSWIEDKRSFLPLSLVLSGGSDVAVERWKPAVSFQDGVYVDDPVVNEFISQASLFEINMLSMFYLLVSASESSYLVQECQGETMRAFFARDDQDHTTDPEFPSSQEEGSEYHTVEELEDHADGLLKIVICEVLEAETLNTVVGTLKDSLIDAAAWQLVDNAIEEAFRAVCCNFFKVCESKRQMDTARNIFNEKRGIVLSLTGTLMECIVDEALMSFLRTTGKHFFCLSMINRKKRSLDHLSGKMYNDALAEVVGKEVECICNRVFDEAFETRRRCNEICDRLDRLWLKQFFDQWRFHVSRKKIKLKKAQQLLNGFPIVLPGIMETWREKRTKRITEKAFSHWKEWTRRRRDNASFFKSFFNEGINSRKRRYPMCYKGDLSLRCKLLMNEDKWEEETADGFDLQGPLASGSTSVSNLNEDVRIALCDIISIKKCASFGASPCIKGVSTEFMDKPQSPPLLKNSLASFTATGDRTLARPLDEVRKNVSYDLASIRRRLDEFEKELASTSSLFEMNNARYTSLLDDVEDGKK</sequence>
<dbReference type="EMBL" id="UXUI01007442">
    <property type="protein sequence ID" value="VDD87599.1"/>
    <property type="molecule type" value="Genomic_DNA"/>
</dbReference>
<gene>
    <name evidence="4" type="ORF">EVEC_LOCUS2742</name>
</gene>
<dbReference type="Gene3D" id="1.25.40.990">
    <property type="match status" value="2"/>
</dbReference>
<dbReference type="STRING" id="51028.A0A158Q9T6"/>
<feature type="domain" description="SAC3/GANP/THP3 conserved" evidence="3">
    <location>
        <begin position="152"/>
        <end position="246"/>
    </location>
</feature>
<dbReference type="WBParaSite" id="EVEC_0000303401-mRNA-1">
    <property type="protein sequence ID" value="EVEC_0000303401-mRNA-1"/>
    <property type="gene ID" value="EVEC_0000303401"/>
</dbReference>
<dbReference type="PANTHER" id="PTHR12436:SF3">
    <property type="entry name" value="GERMINAL-CENTER ASSOCIATED NUCLEAR PROTEIN"/>
    <property type="match status" value="1"/>
</dbReference>
<protein>
    <submittedName>
        <fullName evidence="6">PCI domain-containing protein</fullName>
    </submittedName>
</protein>
<reference evidence="4 5" key="2">
    <citation type="submission" date="2018-10" db="EMBL/GenBank/DDBJ databases">
        <authorList>
            <consortium name="Pathogen Informatics"/>
        </authorList>
    </citation>
    <scope>NUCLEOTIDE SEQUENCE [LARGE SCALE GENOMIC DNA]</scope>
</reference>
<dbReference type="Proteomes" id="UP000274131">
    <property type="component" value="Unassembled WGS sequence"/>
</dbReference>
<dbReference type="InterPro" id="IPR045107">
    <property type="entry name" value="SAC3/GANP/THP3"/>
</dbReference>
<dbReference type="Pfam" id="PF03399">
    <property type="entry name" value="SAC3_GANP"/>
    <property type="match status" value="2"/>
</dbReference>
<name>A0A158Q9T6_ENTVE</name>
<feature type="region of interest" description="Disordered" evidence="2">
    <location>
        <begin position="1"/>
        <end position="46"/>
    </location>
</feature>
<feature type="domain" description="SAC3/GANP/THP3 conserved" evidence="3">
    <location>
        <begin position="269"/>
        <end position="465"/>
    </location>
</feature>
<evidence type="ECO:0000313" key="5">
    <source>
        <dbReference type="Proteomes" id="UP000274131"/>
    </source>
</evidence>
<dbReference type="GO" id="GO:0006406">
    <property type="term" value="P:mRNA export from nucleus"/>
    <property type="evidence" value="ECO:0007669"/>
    <property type="project" value="TreeGrafter"/>
</dbReference>
<proteinExistence type="predicted"/>
<keyword evidence="5" id="KW-1185">Reference proteome</keyword>
<dbReference type="OrthoDB" id="21502at2759"/>
<evidence type="ECO:0000313" key="6">
    <source>
        <dbReference type="WBParaSite" id="EVEC_0000303401-mRNA-1"/>
    </source>
</evidence>
<dbReference type="AlphaFoldDB" id="A0A158Q9T6"/>
<organism evidence="6">
    <name type="scientific">Enterobius vermicularis</name>
    <name type="common">Human pinworm</name>
    <dbReference type="NCBI Taxonomy" id="51028"/>
    <lineage>
        <taxon>Eukaryota</taxon>
        <taxon>Metazoa</taxon>
        <taxon>Ecdysozoa</taxon>
        <taxon>Nematoda</taxon>
        <taxon>Chromadorea</taxon>
        <taxon>Rhabditida</taxon>
        <taxon>Spirurina</taxon>
        <taxon>Oxyuridomorpha</taxon>
        <taxon>Oxyuroidea</taxon>
        <taxon>Oxyuridae</taxon>
        <taxon>Enterobius</taxon>
    </lineage>
</organism>